<dbReference type="EMBL" id="ULHB01000063">
    <property type="protein sequence ID" value="SYW80117.1"/>
    <property type="molecule type" value="Genomic_DNA"/>
</dbReference>
<feature type="compositionally biased region" description="Polar residues" evidence="1">
    <location>
        <begin position="288"/>
        <end position="301"/>
    </location>
</feature>
<dbReference type="PANTHER" id="PTHR33050">
    <property type="entry name" value="REVERSE TRANSCRIPTASE DOMAIN-CONTAINING PROTEIN"/>
    <property type="match status" value="1"/>
</dbReference>
<feature type="region of interest" description="Disordered" evidence="1">
    <location>
        <begin position="280"/>
        <end position="324"/>
    </location>
</feature>
<feature type="domain" description="Reverse transcriptase" evidence="2">
    <location>
        <begin position="377"/>
        <end position="507"/>
    </location>
</feature>
<reference evidence="3" key="1">
    <citation type="submission" date="2018-08" db="EMBL/GenBank/DDBJ databases">
        <authorList>
            <person name="Guldener U."/>
        </authorList>
    </citation>
    <scope>NUCLEOTIDE SEQUENCE</scope>
    <source>
        <strain evidence="3">UB2</strain>
    </source>
</reference>
<dbReference type="SUPFAM" id="SSF56672">
    <property type="entry name" value="DNA/RNA polymerases"/>
    <property type="match status" value="1"/>
</dbReference>
<comment type="caution">
    <text evidence="3">The sequence shown here is derived from an EMBL/GenBank/DDBJ whole genome shotgun (WGS) entry which is preliminary data.</text>
</comment>
<dbReference type="Pfam" id="PF00078">
    <property type="entry name" value="RVT_1"/>
    <property type="match status" value="1"/>
</dbReference>
<proteinExistence type="predicted"/>
<protein>
    <recommendedName>
        <fullName evidence="2">Reverse transcriptase domain-containing protein</fullName>
    </recommendedName>
</protein>
<gene>
    <name evidence="3" type="ORF">UBRO2_03385</name>
</gene>
<evidence type="ECO:0000313" key="3">
    <source>
        <dbReference type="EMBL" id="SYW80117.1"/>
    </source>
</evidence>
<keyword evidence="4" id="KW-1185">Reference proteome</keyword>
<evidence type="ECO:0000313" key="4">
    <source>
        <dbReference type="Proteomes" id="UP000658997"/>
    </source>
</evidence>
<sequence>MAAAACKTCTNALASAPTTAATTAATASTPSRLTPPLPPTIFLTEDSPAFCSLQQQLNDQASALSDIATSLQHILTSLHNPEPWPPQPPSSQPVATTLTSTTLPAANTAGSALGAPLPGESEVDCIFSWLSQEVVQQVIHNTLPPQDLGRLCNPDSLLVDNKHEHAVLVNGVLIKSIPSTASTSSTCHFTKLIPDVCCFAEAWTIYTCIWACTTNDPNLSAGLGAFLLHVIQTDRMHTWLSVISYVLITCRQCFGHASAALWAQQDQAAWNQHLSTAASFHPPPKSATPGSANRQADTQLTPDLGPAQRPPPPQGLAWHIDGPAGPPDLSTPPLQGLAQLVSDSATTALPSINASISPGFIRIWYKGLQDLLAFVSQNLGCLLWKGDLEDAFQHVMTAECDMHLLSFSYDGICYCENKLTFGGSSSPWLFNLVAMFLHWLVTACLPTDWPINHYLDDTFSAIPVLHTVHALLPVHTLALAANALGLQLSPKKTFGASTKLEVLGVKIDTVAQTVGITNN</sequence>
<dbReference type="Proteomes" id="UP000658997">
    <property type="component" value="Unassembled WGS sequence"/>
</dbReference>
<evidence type="ECO:0000256" key="1">
    <source>
        <dbReference type="SAM" id="MobiDB-lite"/>
    </source>
</evidence>
<dbReference type="InterPro" id="IPR043502">
    <property type="entry name" value="DNA/RNA_pol_sf"/>
</dbReference>
<name>A0A8H8QNQ7_9BASI</name>
<evidence type="ECO:0000259" key="2">
    <source>
        <dbReference type="Pfam" id="PF00078"/>
    </source>
</evidence>
<dbReference type="AlphaFoldDB" id="A0A8H8QNQ7"/>
<organism evidence="3 4">
    <name type="scientific">Ustilago bromivora</name>
    <dbReference type="NCBI Taxonomy" id="307758"/>
    <lineage>
        <taxon>Eukaryota</taxon>
        <taxon>Fungi</taxon>
        <taxon>Dikarya</taxon>
        <taxon>Basidiomycota</taxon>
        <taxon>Ustilaginomycotina</taxon>
        <taxon>Ustilaginomycetes</taxon>
        <taxon>Ustilaginales</taxon>
        <taxon>Ustilaginaceae</taxon>
        <taxon>Ustilago</taxon>
    </lineage>
</organism>
<dbReference type="InterPro" id="IPR052055">
    <property type="entry name" value="Hepadnavirus_pol/RT"/>
</dbReference>
<dbReference type="InterPro" id="IPR000477">
    <property type="entry name" value="RT_dom"/>
</dbReference>
<dbReference type="PANTHER" id="PTHR33050:SF7">
    <property type="entry name" value="RIBONUCLEASE H"/>
    <property type="match status" value="1"/>
</dbReference>
<accession>A0A8H8QNQ7</accession>